<evidence type="ECO:0000259" key="1">
    <source>
        <dbReference type="Pfam" id="PF19054"/>
    </source>
</evidence>
<protein>
    <submittedName>
        <fullName evidence="2">Transcriptional regulator with XRE-family HTH domain</fullName>
    </submittedName>
</protein>
<organism evidence="2 3">
    <name type="scientific">Streptomyces thermodiastaticus</name>
    <dbReference type="NCBI Taxonomy" id="44061"/>
    <lineage>
        <taxon>Bacteria</taxon>
        <taxon>Bacillati</taxon>
        <taxon>Actinomycetota</taxon>
        <taxon>Actinomycetes</taxon>
        <taxon>Kitasatosporales</taxon>
        <taxon>Streptomycetaceae</taxon>
        <taxon>Streptomyces</taxon>
    </lineage>
</organism>
<dbReference type="InterPro" id="IPR043917">
    <property type="entry name" value="DUF5753"/>
</dbReference>
<evidence type="ECO:0000313" key="3">
    <source>
        <dbReference type="Proteomes" id="UP001236795"/>
    </source>
</evidence>
<dbReference type="Proteomes" id="UP001236795">
    <property type="component" value="Unassembled WGS sequence"/>
</dbReference>
<reference evidence="2 3" key="1">
    <citation type="submission" date="2023-07" db="EMBL/GenBank/DDBJ databases">
        <title>Genomic Encyclopedia of Type Strains, Phase IV (KMG-IV): sequencing the most valuable type-strain genomes for metagenomic binning, comparative biology and taxonomic classification.</title>
        <authorList>
            <person name="Goeker M."/>
        </authorList>
    </citation>
    <scope>NUCLEOTIDE SEQUENCE [LARGE SCALE GENOMIC DNA]</scope>
    <source>
        <strain evidence="2 3">DSM 40573</strain>
    </source>
</reference>
<comment type="caution">
    <text evidence="2">The sequence shown here is derived from an EMBL/GenBank/DDBJ whole genome shotgun (WGS) entry which is preliminary data.</text>
</comment>
<dbReference type="Pfam" id="PF19054">
    <property type="entry name" value="DUF5753"/>
    <property type="match status" value="1"/>
</dbReference>
<dbReference type="EMBL" id="JAUSWC010000031">
    <property type="protein sequence ID" value="MDQ0491326.1"/>
    <property type="molecule type" value="Genomic_DNA"/>
</dbReference>
<proteinExistence type="predicted"/>
<feature type="domain" description="DUF5753" evidence="1">
    <location>
        <begin position="106"/>
        <end position="288"/>
    </location>
</feature>
<accession>A0ABU0KPG1</accession>
<evidence type="ECO:0000313" key="2">
    <source>
        <dbReference type="EMBL" id="MDQ0491326.1"/>
    </source>
</evidence>
<keyword evidence="3" id="KW-1185">Reference proteome</keyword>
<dbReference type="RefSeq" id="WP_258907080.1">
    <property type="nucleotide sequence ID" value="NZ_JAUSWC010000031.1"/>
</dbReference>
<gene>
    <name evidence="2" type="ORF">QO019_006223</name>
</gene>
<sequence length="296" mass="33549">MAQKPRPTVRRIELGYELRQLRERASMTLEEVVDSGAVSGLYFAKLQRVETGLQDLRSAADLRSLLELYGVTDDRDVEQLLAIQREAASQDWWTPYRSTMPSGMPRFVGIESAARETWAFHPSLILGLLQTEGYARTLYQLAQPIEETTSEFISRNVQVRMRRKDALTRSEEPLTLRAVLWEPALRNLIGDVDVMVEQYDELIKLASLPNVTIQVLPMLPMKIRGYLPSHDFSVMHLGDELPTSVQVDNAWSATSVSDKPREVGRFTRKFNAITASALPPEDTTEFIDGLKREITA</sequence>
<name>A0ABU0KPG1_9ACTN</name>
<dbReference type="Pfam" id="PF13560">
    <property type="entry name" value="HTH_31"/>
    <property type="match status" value="1"/>
</dbReference>